<accession>A0AAU9WWE6</accession>
<dbReference type="SUPFAM" id="SSF47986">
    <property type="entry name" value="DEATH domain"/>
    <property type="match status" value="1"/>
</dbReference>
<comment type="caution">
    <text evidence="2">The sequence shown here is derived from an EMBL/GenBank/DDBJ whole genome shotgun (WGS) entry which is preliminary data.</text>
</comment>
<dbReference type="EMBL" id="CALNXJ010000022">
    <property type="protein sequence ID" value="CAH3127532.1"/>
    <property type="molecule type" value="Genomic_DNA"/>
</dbReference>
<protein>
    <recommendedName>
        <fullName evidence="1">CARD domain-containing protein</fullName>
    </recommendedName>
</protein>
<evidence type="ECO:0000313" key="3">
    <source>
        <dbReference type="Proteomes" id="UP001159428"/>
    </source>
</evidence>
<dbReference type="InterPro" id="IPR037939">
    <property type="entry name" value="CRADD"/>
</dbReference>
<gene>
    <name evidence="2" type="ORF">PMEA_00012617</name>
</gene>
<organism evidence="2 3">
    <name type="scientific">Pocillopora meandrina</name>
    <dbReference type="NCBI Taxonomy" id="46732"/>
    <lineage>
        <taxon>Eukaryota</taxon>
        <taxon>Metazoa</taxon>
        <taxon>Cnidaria</taxon>
        <taxon>Anthozoa</taxon>
        <taxon>Hexacorallia</taxon>
        <taxon>Scleractinia</taxon>
        <taxon>Astrocoeniina</taxon>
        <taxon>Pocilloporidae</taxon>
        <taxon>Pocillopora</taxon>
    </lineage>
</organism>
<dbReference type="PROSITE" id="PS50209">
    <property type="entry name" value="CARD"/>
    <property type="match status" value="1"/>
</dbReference>
<feature type="domain" description="CARD" evidence="1">
    <location>
        <begin position="1"/>
        <end position="71"/>
    </location>
</feature>
<evidence type="ECO:0000259" key="1">
    <source>
        <dbReference type="PROSITE" id="PS50209"/>
    </source>
</evidence>
<keyword evidence="3" id="KW-1185">Reference proteome</keyword>
<reference evidence="2 3" key="1">
    <citation type="submission" date="2022-05" db="EMBL/GenBank/DDBJ databases">
        <authorList>
            <consortium name="Genoscope - CEA"/>
            <person name="William W."/>
        </authorList>
    </citation>
    <scope>NUCLEOTIDE SEQUENCE [LARGE SCALE GENOMIC DNA]</scope>
</reference>
<dbReference type="PANTHER" id="PTHR15034:SF5">
    <property type="entry name" value="DEATH DOMAIN-CONTAINING PROTEIN CRADD"/>
    <property type="match status" value="1"/>
</dbReference>
<sequence>MDAEEVLLRMTAENIFNTTEEERIKGKLTRSEKNEQLLDILPSKGEKAYKIFKETLQEVHPHLANIILQLETTSIPQEIKNSIIHEFLVSEEGFTEDCTILTHLNQIEVAVS</sequence>
<dbReference type="PANTHER" id="PTHR15034">
    <property type="entry name" value="DEATH DOMAIN-CONTAINING PROTEIN CRADD"/>
    <property type="match status" value="1"/>
</dbReference>
<dbReference type="CDD" id="cd01671">
    <property type="entry name" value="CARD"/>
    <property type="match status" value="1"/>
</dbReference>
<dbReference type="GO" id="GO:0070513">
    <property type="term" value="F:death domain binding"/>
    <property type="evidence" value="ECO:0007669"/>
    <property type="project" value="InterPro"/>
</dbReference>
<dbReference type="Gene3D" id="1.10.533.10">
    <property type="entry name" value="Death Domain, Fas"/>
    <property type="match status" value="1"/>
</dbReference>
<dbReference type="InterPro" id="IPR011029">
    <property type="entry name" value="DEATH-like_dom_sf"/>
</dbReference>
<dbReference type="Proteomes" id="UP001159428">
    <property type="component" value="Unassembled WGS sequence"/>
</dbReference>
<dbReference type="Pfam" id="PF00619">
    <property type="entry name" value="CARD"/>
    <property type="match status" value="1"/>
</dbReference>
<dbReference type="InterPro" id="IPR001315">
    <property type="entry name" value="CARD"/>
</dbReference>
<dbReference type="GO" id="GO:0042981">
    <property type="term" value="P:regulation of apoptotic process"/>
    <property type="evidence" value="ECO:0007669"/>
    <property type="project" value="InterPro"/>
</dbReference>
<dbReference type="GO" id="GO:0002020">
    <property type="term" value="F:protease binding"/>
    <property type="evidence" value="ECO:0007669"/>
    <property type="project" value="InterPro"/>
</dbReference>
<name>A0AAU9WWE6_9CNID</name>
<proteinExistence type="predicted"/>
<evidence type="ECO:0000313" key="2">
    <source>
        <dbReference type="EMBL" id="CAH3127532.1"/>
    </source>
</evidence>
<dbReference type="AlphaFoldDB" id="A0AAU9WWE6"/>